<sequence length="90" mass="10228">MSFYLLRPCDSSAAFELKPRKAAKLDLQRALEWLRKREFREVVDAGVMVIVERECMVNLYPSGRMLLRTSDKKLAEKLAAEVGLLLNGAT</sequence>
<organism evidence="1 2">
    <name type="scientific">Marine Group III euryarchaeote</name>
    <dbReference type="NCBI Taxonomy" id="2173149"/>
    <lineage>
        <taxon>Archaea</taxon>
        <taxon>Methanobacteriati</taxon>
        <taxon>Thermoplasmatota</taxon>
        <taxon>Thermoplasmata</taxon>
        <taxon>Candidatus Thermoprofundales</taxon>
    </lineage>
</organism>
<evidence type="ECO:0000313" key="1">
    <source>
        <dbReference type="EMBL" id="HIG63318.1"/>
    </source>
</evidence>
<dbReference type="EMBL" id="DUAV01000021">
    <property type="protein sequence ID" value="HIG63318.1"/>
    <property type="molecule type" value="Genomic_DNA"/>
</dbReference>
<reference evidence="2" key="1">
    <citation type="journal article" date="2019" name="bioRxiv">
        <title>Genome diversification in globally distributed novel marine Proteobacteria is linked to environmental adaptation.</title>
        <authorList>
            <person name="Zhou Z."/>
            <person name="Tran P.Q."/>
            <person name="Kieft K."/>
            <person name="Anantharaman K."/>
        </authorList>
    </citation>
    <scope>NUCLEOTIDE SEQUENCE [LARGE SCALE GENOMIC DNA]</scope>
</reference>
<comment type="caution">
    <text evidence="1">The sequence shown here is derived from an EMBL/GenBank/DDBJ whole genome shotgun (WGS) entry which is preliminary data.</text>
</comment>
<proteinExistence type="predicted"/>
<dbReference type="AlphaFoldDB" id="A0A7C7ZD99"/>
<name>A0A7C7ZD99_9ARCH</name>
<dbReference type="Proteomes" id="UP000589516">
    <property type="component" value="Unassembled WGS sequence"/>
</dbReference>
<evidence type="ECO:0000313" key="2">
    <source>
        <dbReference type="Proteomes" id="UP000589516"/>
    </source>
</evidence>
<gene>
    <name evidence="1" type="ORF">EYQ16_02215</name>
</gene>
<accession>A0A7C7ZD99</accession>
<protein>
    <submittedName>
        <fullName evidence="1">Uncharacterized protein</fullName>
    </submittedName>
</protein>